<dbReference type="PANTHER" id="PTHR13402">
    <property type="entry name" value="RGPR-RELATED"/>
    <property type="match status" value="1"/>
</dbReference>
<keyword evidence="2 6" id="KW-0813">Transport</keyword>
<keyword evidence="6" id="KW-0472">Membrane</keyword>
<reference evidence="10" key="1">
    <citation type="journal article" date="2020" name="Fungal Divers.">
        <title>Resolving the Mortierellaceae phylogeny through synthesis of multi-gene phylogenetics and phylogenomics.</title>
        <authorList>
            <person name="Vandepol N."/>
            <person name="Liber J."/>
            <person name="Desiro A."/>
            <person name="Na H."/>
            <person name="Kennedy M."/>
            <person name="Barry K."/>
            <person name="Grigoriev I.V."/>
            <person name="Miller A.N."/>
            <person name="O'Donnell K."/>
            <person name="Stajich J.E."/>
            <person name="Bonito G."/>
        </authorList>
    </citation>
    <scope>NUCLEOTIDE SEQUENCE</scope>
    <source>
        <strain evidence="10">KOD1015</strain>
    </source>
</reference>
<dbReference type="CDD" id="cd09233">
    <property type="entry name" value="ACE1-Sec16-like"/>
    <property type="match status" value="1"/>
</dbReference>
<comment type="caution">
    <text evidence="10">The sequence shown here is derived from an EMBL/GenBank/DDBJ whole genome shotgun (WGS) entry which is preliminary data.</text>
</comment>
<feature type="domain" description="Sec16 central conserved" evidence="9">
    <location>
        <begin position="216"/>
        <end position="328"/>
    </location>
</feature>
<proteinExistence type="inferred from homology"/>
<keyword evidence="11" id="KW-1185">Reference proteome</keyword>
<comment type="similarity">
    <text evidence="1 6">Belongs to the SEC16 family.</text>
</comment>
<dbReference type="EMBL" id="JAABOA010004722">
    <property type="protein sequence ID" value="KAF9577517.1"/>
    <property type="molecule type" value="Genomic_DNA"/>
</dbReference>
<feature type="region of interest" description="Disordered" evidence="7">
    <location>
        <begin position="1"/>
        <end position="69"/>
    </location>
</feature>
<dbReference type="InterPro" id="IPR024298">
    <property type="entry name" value="Sec16_Sec23-bd"/>
</dbReference>
<gene>
    <name evidence="10" type="ORF">BGW38_007223</name>
</gene>
<evidence type="ECO:0000256" key="7">
    <source>
        <dbReference type="SAM" id="MobiDB-lite"/>
    </source>
</evidence>
<evidence type="ECO:0000256" key="5">
    <source>
        <dbReference type="ARBA" id="ARBA00024687"/>
    </source>
</evidence>
<keyword evidence="4 6" id="KW-0931">ER-Golgi transport</keyword>
<dbReference type="PANTHER" id="PTHR13402:SF6">
    <property type="entry name" value="SECRETORY 16, ISOFORM I"/>
    <property type="match status" value="1"/>
</dbReference>
<dbReference type="GO" id="GO:0016192">
    <property type="term" value="P:vesicle-mediated transport"/>
    <property type="evidence" value="ECO:0007669"/>
    <property type="project" value="UniProtKB-KW"/>
</dbReference>
<dbReference type="GO" id="GO:0015031">
    <property type="term" value="P:protein transport"/>
    <property type="evidence" value="ECO:0007669"/>
    <property type="project" value="UniProtKB-KW"/>
</dbReference>
<organism evidence="10 11">
    <name type="scientific">Lunasporangiospora selenospora</name>
    <dbReference type="NCBI Taxonomy" id="979761"/>
    <lineage>
        <taxon>Eukaryota</taxon>
        <taxon>Fungi</taxon>
        <taxon>Fungi incertae sedis</taxon>
        <taxon>Mucoromycota</taxon>
        <taxon>Mortierellomycotina</taxon>
        <taxon>Mortierellomycetes</taxon>
        <taxon>Mortierellales</taxon>
        <taxon>Mortierellaceae</taxon>
        <taxon>Lunasporangiospora</taxon>
    </lineage>
</organism>
<dbReference type="Gene3D" id="1.25.40.1030">
    <property type="match status" value="1"/>
</dbReference>
<feature type="compositionally biased region" description="Polar residues" evidence="7">
    <location>
        <begin position="53"/>
        <end position="62"/>
    </location>
</feature>
<name>A0A9P6FLP1_9FUNG</name>
<dbReference type="InterPro" id="IPR024340">
    <property type="entry name" value="Sec16_CCD"/>
</dbReference>
<feature type="region of interest" description="Disordered" evidence="7">
    <location>
        <begin position="123"/>
        <end position="156"/>
    </location>
</feature>
<dbReference type="Proteomes" id="UP000780801">
    <property type="component" value="Unassembled WGS sequence"/>
</dbReference>
<dbReference type="Pfam" id="PF12932">
    <property type="entry name" value="Sec16"/>
    <property type="match status" value="1"/>
</dbReference>
<evidence type="ECO:0000259" key="9">
    <source>
        <dbReference type="Pfam" id="PF12932"/>
    </source>
</evidence>
<keyword evidence="6" id="KW-0072">Autophagy</keyword>
<evidence type="ECO:0000313" key="11">
    <source>
        <dbReference type="Proteomes" id="UP000780801"/>
    </source>
</evidence>
<keyword evidence="3 6" id="KW-0256">Endoplasmic reticulum</keyword>
<keyword evidence="6" id="KW-0653">Protein transport</keyword>
<comment type="subcellular location">
    <subcellularLocation>
        <location evidence="6">Endoplasmic reticulum membrane</location>
    </subcellularLocation>
</comment>
<feature type="compositionally biased region" description="Low complexity" evidence="7">
    <location>
        <begin position="123"/>
        <end position="153"/>
    </location>
</feature>
<feature type="non-terminal residue" evidence="10">
    <location>
        <position position="1"/>
    </location>
</feature>
<dbReference type="GO" id="GO:0070971">
    <property type="term" value="C:endoplasmic reticulum exit site"/>
    <property type="evidence" value="ECO:0007669"/>
    <property type="project" value="UniProtKB-ARBA"/>
</dbReference>
<evidence type="ECO:0000256" key="6">
    <source>
        <dbReference type="RuleBase" id="RU364101"/>
    </source>
</evidence>
<dbReference type="GO" id="GO:0007030">
    <property type="term" value="P:Golgi organization"/>
    <property type="evidence" value="ECO:0007669"/>
    <property type="project" value="TreeGrafter"/>
</dbReference>
<feature type="compositionally biased region" description="Low complexity" evidence="7">
    <location>
        <begin position="1"/>
        <end position="16"/>
    </location>
</feature>
<dbReference type="GO" id="GO:0006914">
    <property type="term" value="P:autophagy"/>
    <property type="evidence" value="ECO:0007669"/>
    <property type="project" value="UniProtKB-KW"/>
</dbReference>
<dbReference type="GO" id="GO:0070973">
    <property type="term" value="P:protein localization to endoplasmic reticulum exit site"/>
    <property type="evidence" value="ECO:0007669"/>
    <property type="project" value="TreeGrafter"/>
</dbReference>
<dbReference type="OrthoDB" id="8918678at2759"/>
<evidence type="ECO:0000259" key="8">
    <source>
        <dbReference type="Pfam" id="PF12931"/>
    </source>
</evidence>
<evidence type="ECO:0000313" key="10">
    <source>
        <dbReference type="EMBL" id="KAF9577517.1"/>
    </source>
</evidence>
<dbReference type="GO" id="GO:0012507">
    <property type="term" value="C:ER to Golgi transport vesicle membrane"/>
    <property type="evidence" value="ECO:0007669"/>
    <property type="project" value="TreeGrafter"/>
</dbReference>
<comment type="function">
    <text evidence="5 6">Involved in the initiation of assembly of the COPII coat required for the formation of transport vesicles from the endoplasmic reticulum (ER) and the selection of cargo molecules. Also involved in autophagy.</text>
</comment>
<accession>A0A9P6FLP1</accession>
<evidence type="ECO:0000256" key="4">
    <source>
        <dbReference type="ARBA" id="ARBA00022892"/>
    </source>
</evidence>
<dbReference type="Pfam" id="PF12931">
    <property type="entry name" value="TPR_Sec16"/>
    <property type="match status" value="1"/>
</dbReference>
<dbReference type="AlphaFoldDB" id="A0A9P6FLP1"/>
<evidence type="ECO:0000256" key="1">
    <source>
        <dbReference type="ARBA" id="ARBA00005927"/>
    </source>
</evidence>
<feature type="domain" description="Sec16 Sec23-binding" evidence="8">
    <location>
        <begin position="373"/>
        <end position="616"/>
    </location>
</feature>
<dbReference type="GO" id="GO:0005789">
    <property type="term" value="C:endoplasmic reticulum membrane"/>
    <property type="evidence" value="ECO:0007669"/>
    <property type="project" value="UniProtKB-SubCell"/>
</dbReference>
<sequence length="616" mass="67614">MQRLGSTSGPSSAGPSRQGASPHTPYGVPRTPLLGAQAFTASQTPFMGPLKSGSASSSQQLLEQCPFPECSGENKPMAKFCSECGRPIVGASRSATPSLSYQSEFVANNASPMPNLDRLNSYAQEQQRQQEAAYQTQEQYGQQTYDQQQQQQQPWDEQGYDNTAYDQQYQQQQYDPATGYYTDGQYAQQEQVQAEPVVPEPEPVQIIDPLNRFQGCPLVSFGFGGKLVTLFPVSIQGDNAGFQYQQPTRQNGALKFTHLKDVLGSDPVIAGYPGPLLMDSSAPMKNKRKDVLQLIEAKIHEYSQITTDSSDAHRVLIWRLFKVMFEQESTLVGGAKVDEAVRNVLQSIPLPDFSVAPAQQTSDADNWASILALQNILRQGDRAGAVRHAIQSKLWAHALLLSSHGEDKSLWKEAVDGFLHQGLASNDVSQPANGLESLRVLYALLSGKADKSVFELAPPNLYSQLVDGVNGQLDTVSVPSNSLAQWRDTLAMILSNRTEVDHATISLLGDLLVKQGWVEAGHICYLLLPQSTAHHFVLLGADHGPNSAYPYYKNVEAFQKTEIYEFACALRSSGATGGLPFLQAYKLIYVLRLIDQGMLSEAGRYLESVEMIVKSQ</sequence>
<evidence type="ECO:0000256" key="3">
    <source>
        <dbReference type="ARBA" id="ARBA00022824"/>
    </source>
</evidence>
<protein>
    <recommendedName>
        <fullName evidence="6">Protein transport protein sec16</fullName>
    </recommendedName>
</protein>
<evidence type="ECO:0000256" key="2">
    <source>
        <dbReference type="ARBA" id="ARBA00022448"/>
    </source>
</evidence>